<sequence length="955" mass="113014">MSKATYENINVQDFKARSKSPRHLDPNIIVEDFSAVPGTSDTLNVQNSIRSRSRSPRNPDAKIEDFSKVQVTFENLTVQDSFTSRSKSPRNPDPDAKFEDLPELIKTKILNTTIVFQGVEITLNDVTKQDLFILNLLTPKEIQTILSEDRKLIIGQICRNSSKFKFMERKFIESKFDGDEDNIKTFLQVQVELESSRRLILADAAGTGRTVIIENIFKRLKVVYPTYWIGYIRLKKHNEIMQEYCKLLRDPTIEEIRNLLIDILKIKSELEIELFTKLLFTNRVILFFDEIDEVDAKFFQFALKIVYVLKMSSENQLWISCRPIYGKRLGEILNCPVYKLVPLTWEQKKVYINEVLNKMRIVNDNFRAKIIEDFEKILRNSENRDDCCKIFDSLFLLEAVVELYIDDKVFFWSESFTLYGTFEKFINSQIKKVDAISKSQICDSNENFTLTNVHQVFALKLLIGDSYDKLYRIGLDELSILKQWEAEKYKWTFEKIHRYGLLTINLDDPKGKINSMDFARRTYAEFFIAEFIVTFMFRRNPNIEYEVEENEKFLKIFKLVLAEVQDFEMTRCFIFSFVFDNLNSRKVPLHDEMRTEILKNIFKIHNEILNFVYGNGSLILLENWSIFLKNEPELLKLLWHVGKKRNCLVKLLFKDDRKRRLDFKELLDVISKVFGPNWHKIFNKSRMPIINDSDIGNIEAYECQKFKGFNRNLVKFLDVVDKNFEKEEKQLVYKEYISSFKIVPMVKEEVFKLILKKGYEIFDNTEGLAEIIIKFLKHSSNLYVLICAGQSVEALLNNDMKTIRRILFGLFQYTFHPLVVSLKSKNVATFRIYRRLYTKYKNTWKEIQDILVNTKDIIPEIIENMTNELYEEFQEFMGEIFHTDQERLQDVLLNYSNNDKKSFSFESKNQFEKFVNFVFLGHQGKIECAMSNFFKRKSEGEIYENSSFKNIYDTI</sequence>
<feature type="region of interest" description="Disordered" evidence="1">
    <location>
        <begin position="41"/>
        <end position="61"/>
    </location>
</feature>
<gene>
    <name evidence="2" type="ORF">CHIRRI_LOCUS3438</name>
</gene>
<evidence type="ECO:0008006" key="4">
    <source>
        <dbReference type="Google" id="ProtNLM"/>
    </source>
</evidence>
<feature type="compositionally biased region" description="Polar residues" evidence="1">
    <location>
        <begin position="1"/>
        <end position="11"/>
    </location>
</feature>
<keyword evidence="3" id="KW-1185">Reference proteome</keyword>
<accession>A0A9N9WLQ9</accession>
<dbReference type="SUPFAM" id="SSF52540">
    <property type="entry name" value="P-loop containing nucleoside triphosphate hydrolases"/>
    <property type="match status" value="1"/>
</dbReference>
<dbReference type="Proteomes" id="UP001153620">
    <property type="component" value="Chromosome 1"/>
</dbReference>
<dbReference type="Gene3D" id="3.40.50.300">
    <property type="entry name" value="P-loop containing nucleotide triphosphate hydrolases"/>
    <property type="match status" value="1"/>
</dbReference>
<protein>
    <recommendedName>
        <fullName evidence="4">NACHT domain-containing protein</fullName>
    </recommendedName>
</protein>
<dbReference type="EMBL" id="OU895877">
    <property type="protein sequence ID" value="CAG9800496.1"/>
    <property type="molecule type" value="Genomic_DNA"/>
</dbReference>
<reference evidence="2" key="1">
    <citation type="submission" date="2022-01" db="EMBL/GenBank/DDBJ databases">
        <authorList>
            <person name="King R."/>
        </authorList>
    </citation>
    <scope>NUCLEOTIDE SEQUENCE</scope>
</reference>
<organism evidence="2 3">
    <name type="scientific">Chironomus riparius</name>
    <dbReference type="NCBI Taxonomy" id="315576"/>
    <lineage>
        <taxon>Eukaryota</taxon>
        <taxon>Metazoa</taxon>
        <taxon>Ecdysozoa</taxon>
        <taxon>Arthropoda</taxon>
        <taxon>Hexapoda</taxon>
        <taxon>Insecta</taxon>
        <taxon>Pterygota</taxon>
        <taxon>Neoptera</taxon>
        <taxon>Endopterygota</taxon>
        <taxon>Diptera</taxon>
        <taxon>Nematocera</taxon>
        <taxon>Chironomoidea</taxon>
        <taxon>Chironomidae</taxon>
        <taxon>Chironominae</taxon>
        <taxon>Chironomus</taxon>
    </lineage>
</organism>
<proteinExistence type="predicted"/>
<dbReference type="OrthoDB" id="7739966at2759"/>
<dbReference type="AlphaFoldDB" id="A0A9N9WLQ9"/>
<dbReference type="InterPro" id="IPR027417">
    <property type="entry name" value="P-loop_NTPase"/>
</dbReference>
<evidence type="ECO:0000313" key="2">
    <source>
        <dbReference type="EMBL" id="CAG9800496.1"/>
    </source>
</evidence>
<reference evidence="2" key="2">
    <citation type="submission" date="2022-10" db="EMBL/GenBank/DDBJ databases">
        <authorList>
            <consortium name="ENA_rothamsted_submissions"/>
            <consortium name="culmorum"/>
            <person name="King R."/>
        </authorList>
    </citation>
    <scope>NUCLEOTIDE SEQUENCE</scope>
</reference>
<feature type="region of interest" description="Disordered" evidence="1">
    <location>
        <begin position="1"/>
        <end position="21"/>
    </location>
</feature>
<evidence type="ECO:0000313" key="3">
    <source>
        <dbReference type="Proteomes" id="UP001153620"/>
    </source>
</evidence>
<evidence type="ECO:0000256" key="1">
    <source>
        <dbReference type="SAM" id="MobiDB-lite"/>
    </source>
</evidence>
<name>A0A9N9WLQ9_9DIPT</name>